<comment type="subcellular location">
    <subcellularLocation>
        <location evidence="6">Nucleus</location>
    </subcellularLocation>
</comment>
<keyword evidence="3 5" id="KW-0863">Zinc-finger</keyword>
<name>A0AAN7EVN0_QUERU</name>
<feature type="domain" description="SWIM-type" evidence="8">
    <location>
        <begin position="566"/>
        <end position="598"/>
    </location>
</feature>
<dbReference type="Pfam" id="PF04434">
    <property type="entry name" value="SWIM"/>
    <property type="match status" value="1"/>
</dbReference>
<accession>A0AAN7EVN0</accession>
<keyword evidence="10" id="KW-1185">Reference proteome</keyword>
<dbReference type="InterPro" id="IPR031052">
    <property type="entry name" value="FHY3/FAR1"/>
</dbReference>
<keyword evidence="4 6" id="KW-0862">Zinc</keyword>
<evidence type="ECO:0000313" key="9">
    <source>
        <dbReference type="EMBL" id="KAK4581071.1"/>
    </source>
</evidence>
<dbReference type="Proteomes" id="UP001324115">
    <property type="component" value="Unassembled WGS sequence"/>
</dbReference>
<comment type="similarity">
    <text evidence="1 6">Belongs to the FHY3/FAR1 family.</text>
</comment>
<organism evidence="9 10">
    <name type="scientific">Quercus rubra</name>
    <name type="common">Northern red oak</name>
    <name type="synonym">Quercus borealis</name>
    <dbReference type="NCBI Taxonomy" id="3512"/>
    <lineage>
        <taxon>Eukaryota</taxon>
        <taxon>Viridiplantae</taxon>
        <taxon>Streptophyta</taxon>
        <taxon>Embryophyta</taxon>
        <taxon>Tracheophyta</taxon>
        <taxon>Spermatophyta</taxon>
        <taxon>Magnoliopsida</taxon>
        <taxon>eudicotyledons</taxon>
        <taxon>Gunneridae</taxon>
        <taxon>Pentapetalae</taxon>
        <taxon>rosids</taxon>
        <taxon>fabids</taxon>
        <taxon>Fagales</taxon>
        <taxon>Fagaceae</taxon>
        <taxon>Quercus</taxon>
    </lineage>
</organism>
<dbReference type="InterPro" id="IPR004330">
    <property type="entry name" value="FAR1_DNA_bnd_dom"/>
</dbReference>
<keyword evidence="6" id="KW-0539">Nucleus</keyword>
<evidence type="ECO:0000256" key="3">
    <source>
        <dbReference type="ARBA" id="ARBA00022771"/>
    </source>
</evidence>
<evidence type="ECO:0000313" key="10">
    <source>
        <dbReference type="Proteomes" id="UP001324115"/>
    </source>
</evidence>
<dbReference type="InterPro" id="IPR006564">
    <property type="entry name" value="Znf_PMZ"/>
</dbReference>
<evidence type="ECO:0000256" key="7">
    <source>
        <dbReference type="SAM" id="MobiDB-lite"/>
    </source>
</evidence>
<evidence type="ECO:0000256" key="5">
    <source>
        <dbReference type="PROSITE-ProRule" id="PRU00325"/>
    </source>
</evidence>
<dbReference type="PANTHER" id="PTHR31669:SF299">
    <property type="entry name" value="PROTEIN FAR1-RELATED SEQUENCE"/>
    <property type="match status" value="1"/>
</dbReference>
<dbReference type="InterPro" id="IPR007527">
    <property type="entry name" value="Znf_SWIM"/>
</dbReference>
<dbReference type="InterPro" id="IPR018289">
    <property type="entry name" value="MULE_transposase_dom"/>
</dbReference>
<evidence type="ECO:0000259" key="8">
    <source>
        <dbReference type="PROSITE" id="PS50966"/>
    </source>
</evidence>
<dbReference type="AlphaFoldDB" id="A0AAN7EVN0"/>
<dbReference type="PROSITE" id="PS50966">
    <property type="entry name" value="ZF_SWIM"/>
    <property type="match status" value="1"/>
</dbReference>
<dbReference type="GO" id="GO:0006355">
    <property type="term" value="P:regulation of DNA-templated transcription"/>
    <property type="evidence" value="ECO:0007669"/>
    <property type="project" value="UniProtKB-UniRule"/>
</dbReference>
<comment type="caution">
    <text evidence="9">The sequence shown here is derived from an EMBL/GenBank/DDBJ whole genome shotgun (WGS) entry which is preliminary data.</text>
</comment>
<evidence type="ECO:0000256" key="1">
    <source>
        <dbReference type="ARBA" id="ARBA00005889"/>
    </source>
</evidence>
<evidence type="ECO:0000256" key="2">
    <source>
        <dbReference type="ARBA" id="ARBA00022723"/>
    </source>
</evidence>
<dbReference type="GO" id="GO:0008270">
    <property type="term" value="F:zinc ion binding"/>
    <property type="evidence" value="ECO:0007669"/>
    <property type="project" value="UniProtKB-UniRule"/>
</dbReference>
<dbReference type="PANTHER" id="PTHR31669">
    <property type="entry name" value="PROTEIN FAR1-RELATED SEQUENCE 10-RELATED"/>
    <property type="match status" value="1"/>
</dbReference>
<proteinExistence type="inferred from homology"/>
<sequence>MDTSQIILLEDELNDCIVDQQEEAQIEPTHGSPKNSNTPSRHSKEIVEIPEIVLEDEFIAIGMKFDCDESAYEFYKEYAHRIGFSVRKHFVKRGNAGQIIRRTFSCSKEGERAIDKRRENASYRRPISRTGCLAQMTCHLQKDGMLHVVSFHGQHNHEFAPSPMKHMLRSKRKISSAQKAIANDAERSGISIKQTIELLSMQAGGRENLGFMDVDYKNHVHNERRMALRKGDGPAMMEYFHKMQLADPSYFYSIQVDDDGQIMNIFWADTRSIVDYGHFGDVVCFDKTYQTNRYDRPFAPFVGVNHHKQSIIFGAALLYDETIESFKWLFETFLTAMSGKQPRTILTDQSAAMAKAITEVFPKSNHRLCVWHIYQNAAKNLHHVFHSSKHFANDFSDCLYEYEDEDDWLVSWDYMLKEYGLTDNKWLCSIFDVKEKWAMVYGRHMFTADMKSTQRSESINNVLKKYLKPKHDCVRFSGHYSRVLVDKRHQELQAEFKMRQTKPILQSNVEMLRHVVELYTPEIFQMFQDEYMKIADCTIYKTNKSDTITEYKVKYSQRIQEHLVKYEASTTTVECSCKKFSFVGILCAHALKVLEHKNVKRLPVQYVLKRWTQDARAGSIKDYHGIDIKGNAQESIGKRYSHLSHNAREISTLAAENEIMYEHTKECFEKLMRDLQEIRKKSYIGLKQNLLLGVQRED</sequence>
<dbReference type="Pfam" id="PF03101">
    <property type="entry name" value="FAR1"/>
    <property type="match status" value="1"/>
</dbReference>
<keyword evidence="2 6" id="KW-0479">Metal-binding</keyword>
<evidence type="ECO:0000256" key="4">
    <source>
        <dbReference type="ARBA" id="ARBA00022833"/>
    </source>
</evidence>
<dbReference type="Pfam" id="PF10551">
    <property type="entry name" value="MULE"/>
    <property type="match status" value="1"/>
</dbReference>
<gene>
    <name evidence="9" type="ORF">RGQ29_024654</name>
</gene>
<evidence type="ECO:0000256" key="6">
    <source>
        <dbReference type="RuleBase" id="RU367018"/>
    </source>
</evidence>
<comment type="function">
    <text evidence="6">Putative transcription activator involved in regulating light control of development.</text>
</comment>
<protein>
    <recommendedName>
        <fullName evidence="6">Protein FAR1-RELATED SEQUENCE</fullName>
    </recommendedName>
</protein>
<dbReference type="SMART" id="SM00575">
    <property type="entry name" value="ZnF_PMZ"/>
    <property type="match status" value="1"/>
</dbReference>
<dbReference type="EMBL" id="JAXUIC010000007">
    <property type="protein sequence ID" value="KAK4581071.1"/>
    <property type="molecule type" value="Genomic_DNA"/>
</dbReference>
<reference evidence="9 10" key="1">
    <citation type="journal article" date="2023" name="G3 (Bethesda)">
        <title>A haplotype-resolved chromosome-scale genome for Quercus rubra L. provides insights into the genetics of adaptive traits for red oak species.</title>
        <authorList>
            <person name="Kapoor B."/>
            <person name="Jenkins J."/>
            <person name="Schmutz J."/>
            <person name="Zhebentyayeva T."/>
            <person name="Kuelheim C."/>
            <person name="Coggeshall M."/>
            <person name="Heim C."/>
            <person name="Lasky J.R."/>
            <person name="Leites L."/>
            <person name="Islam-Faridi N."/>
            <person name="Romero-Severson J."/>
            <person name="DeLeo V.L."/>
            <person name="Lucas S.M."/>
            <person name="Lazic D."/>
            <person name="Gailing O."/>
            <person name="Carlson J."/>
            <person name="Staton M."/>
        </authorList>
    </citation>
    <scope>NUCLEOTIDE SEQUENCE [LARGE SCALE GENOMIC DNA]</scope>
    <source>
        <strain evidence="9">Pseudo-F2</strain>
    </source>
</reference>
<feature type="region of interest" description="Disordered" evidence="7">
    <location>
        <begin position="24"/>
        <end position="43"/>
    </location>
</feature>
<dbReference type="GO" id="GO:0005634">
    <property type="term" value="C:nucleus"/>
    <property type="evidence" value="ECO:0007669"/>
    <property type="project" value="UniProtKB-SubCell"/>
</dbReference>